<feature type="transmembrane region" description="Helical" evidence="13">
    <location>
        <begin position="55"/>
        <end position="73"/>
    </location>
</feature>
<evidence type="ECO:0000256" key="12">
    <source>
        <dbReference type="ARBA" id="ARBA00037975"/>
    </source>
</evidence>
<dbReference type="SUPFAM" id="SSF81342">
    <property type="entry name" value="Transmembrane di-heme cytochromes"/>
    <property type="match status" value="1"/>
</dbReference>
<dbReference type="RefSeq" id="WP_144236499.1">
    <property type="nucleotide sequence ID" value="NZ_VJWA01000001.1"/>
</dbReference>
<evidence type="ECO:0000259" key="14">
    <source>
        <dbReference type="Pfam" id="PF01292"/>
    </source>
</evidence>
<dbReference type="GO" id="GO:0005886">
    <property type="term" value="C:plasma membrane"/>
    <property type="evidence" value="ECO:0007669"/>
    <property type="project" value="UniProtKB-SubCell"/>
</dbReference>
<evidence type="ECO:0000256" key="1">
    <source>
        <dbReference type="ARBA" id="ARBA00001970"/>
    </source>
</evidence>
<keyword evidence="6 13" id="KW-0812">Transmembrane</keyword>
<dbReference type="Pfam" id="PF01292">
    <property type="entry name" value="Ni_hydr_CYTB"/>
    <property type="match status" value="1"/>
</dbReference>
<dbReference type="InterPro" id="IPR016174">
    <property type="entry name" value="Di-haem_cyt_TM"/>
</dbReference>
<dbReference type="PANTHER" id="PTHR30529:SF1">
    <property type="entry name" value="CYTOCHROME B561 HOMOLOG 2"/>
    <property type="match status" value="1"/>
</dbReference>
<comment type="subcellular location">
    <subcellularLocation>
        <location evidence="2">Cell membrane</location>
        <topology evidence="2">Multi-pass membrane protein</topology>
    </subcellularLocation>
</comment>
<keyword evidence="3" id="KW-0813">Transport</keyword>
<dbReference type="GO" id="GO:0020037">
    <property type="term" value="F:heme binding"/>
    <property type="evidence" value="ECO:0007669"/>
    <property type="project" value="TreeGrafter"/>
</dbReference>
<evidence type="ECO:0000256" key="6">
    <source>
        <dbReference type="ARBA" id="ARBA00022692"/>
    </source>
</evidence>
<proteinExistence type="inferred from homology"/>
<keyword evidence="7" id="KW-0479">Metal-binding</keyword>
<keyword evidence="9 13" id="KW-1133">Transmembrane helix</keyword>
<evidence type="ECO:0000256" key="5">
    <source>
        <dbReference type="ARBA" id="ARBA00022617"/>
    </source>
</evidence>
<dbReference type="PANTHER" id="PTHR30529">
    <property type="entry name" value="CYTOCHROME B561"/>
    <property type="match status" value="1"/>
</dbReference>
<feature type="domain" description="Cytochrome b561 bacterial/Ni-hydrogenase" evidence="14">
    <location>
        <begin position="9"/>
        <end position="178"/>
    </location>
</feature>
<keyword evidence="11 13" id="KW-0472">Membrane</keyword>
<keyword evidence="10" id="KW-0408">Iron</keyword>
<evidence type="ECO:0000256" key="7">
    <source>
        <dbReference type="ARBA" id="ARBA00022723"/>
    </source>
</evidence>
<dbReference type="AlphaFoldDB" id="A0A552UHY7"/>
<keyword evidence="5" id="KW-0349">Heme</keyword>
<dbReference type="Gene3D" id="1.20.950.20">
    <property type="entry name" value="Transmembrane di-heme cytochromes, Chain C"/>
    <property type="match status" value="2"/>
</dbReference>
<evidence type="ECO:0000256" key="9">
    <source>
        <dbReference type="ARBA" id="ARBA00022989"/>
    </source>
</evidence>
<evidence type="ECO:0000256" key="10">
    <source>
        <dbReference type="ARBA" id="ARBA00023004"/>
    </source>
</evidence>
<dbReference type="Proteomes" id="UP000317894">
    <property type="component" value="Unassembled WGS sequence"/>
</dbReference>
<feature type="transmembrane region" description="Helical" evidence="13">
    <location>
        <begin position="93"/>
        <end position="112"/>
    </location>
</feature>
<evidence type="ECO:0000256" key="3">
    <source>
        <dbReference type="ARBA" id="ARBA00022448"/>
    </source>
</evidence>
<dbReference type="EMBL" id="VJWA01000001">
    <property type="protein sequence ID" value="TRW17807.1"/>
    <property type="molecule type" value="Genomic_DNA"/>
</dbReference>
<organism evidence="15 16">
    <name type="scientific">Glacieibacterium frigidum</name>
    <dbReference type="NCBI Taxonomy" id="2593303"/>
    <lineage>
        <taxon>Bacteria</taxon>
        <taxon>Pseudomonadati</taxon>
        <taxon>Pseudomonadota</taxon>
        <taxon>Alphaproteobacteria</taxon>
        <taxon>Sphingomonadales</taxon>
        <taxon>Sphingosinicellaceae</taxon>
        <taxon>Glacieibacterium</taxon>
    </lineage>
</organism>
<comment type="similarity">
    <text evidence="12">Belongs to the cytochrome b561 family.</text>
</comment>
<evidence type="ECO:0000313" key="15">
    <source>
        <dbReference type="EMBL" id="TRW17807.1"/>
    </source>
</evidence>
<accession>A0A552UHY7</accession>
<reference evidence="15 16" key="1">
    <citation type="submission" date="2019-07" db="EMBL/GenBank/DDBJ databases">
        <title>Novel species isolated from glacier.</title>
        <authorList>
            <person name="Liu Q."/>
            <person name="Xin Y.-H."/>
        </authorList>
    </citation>
    <scope>NUCLEOTIDE SEQUENCE [LARGE SCALE GENOMIC DNA]</scope>
    <source>
        <strain evidence="15 16">LB1R16</strain>
    </source>
</reference>
<gene>
    <name evidence="15" type="ORF">FMM06_06635</name>
</gene>
<dbReference type="GO" id="GO:0022904">
    <property type="term" value="P:respiratory electron transport chain"/>
    <property type="evidence" value="ECO:0007669"/>
    <property type="project" value="InterPro"/>
</dbReference>
<sequence length="184" mass="20631">MAIHAGRSRYSSVAIAFHWVIAVLLIGNLAGGLLFDIIEDADKSLFFTLVQLHKSTGITILVLAVLRLAWRLMNPAPPLPDHMTPAERVLAKLSHWGFYVLMIALPLSGWAMTSTAKIKFPMLWYGLFEVPPLPAPTGWNYHDFHGILGWVAVAMIVLHVAAALKHQYFDRDDIFARMSMKGRR</sequence>
<protein>
    <submittedName>
        <fullName evidence="15">Cytochrome b</fullName>
    </submittedName>
</protein>
<dbReference type="InterPro" id="IPR011577">
    <property type="entry name" value="Cyt_b561_bac/Ni-Hgenase"/>
</dbReference>
<dbReference type="GO" id="GO:0009055">
    <property type="term" value="F:electron transfer activity"/>
    <property type="evidence" value="ECO:0007669"/>
    <property type="project" value="InterPro"/>
</dbReference>
<evidence type="ECO:0000256" key="13">
    <source>
        <dbReference type="SAM" id="Phobius"/>
    </source>
</evidence>
<comment type="caution">
    <text evidence="15">The sequence shown here is derived from an EMBL/GenBank/DDBJ whole genome shotgun (WGS) entry which is preliminary data.</text>
</comment>
<dbReference type="OrthoDB" id="1247465at2"/>
<name>A0A552UHY7_9SPHN</name>
<evidence type="ECO:0000256" key="4">
    <source>
        <dbReference type="ARBA" id="ARBA00022475"/>
    </source>
</evidence>
<evidence type="ECO:0000256" key="8">
    <source>
        <dbReference type="ARBA" id="ARBA00022982"/>
    </source>
</evidence>
<dbReference type="InterPro" id="IPR052168">
    <property type="entry name" value="Cytochrome_b561_oxidase"/>
</dbReference>
<keyword evidence="16" id="KW-1185">Reference proteome</keyword>
<evidence type="ECO:0000256" key="11">
    <source>
        <dbReference type="ARBA" id="ARBA00023136"/>
    </source>
</evidence>
<keyword evidence="4" id="KW-1003">Cell membrane</keyword>
<evidence type="ECO:0000313" key="16">
    <source>
        <dbReference type="Proteomes" id="UP000317894"/>
    </source>
</evidence>
<evidence type="ECO:0000256" key="2">
    <source>
        <dbReference type="ARBA" id="ARBA00004651"/>
    </source>
</evidence>
<comment type="cofactor">
    <cofactor evidence="1">
        <name>heme b</name>
        <dbReference type="ChEBI" id="CHEBI:60344"/>
    </cofactor>
</comment>
<feature type="transmembrane region" description="Helical" evidence="13">
    <location>
        <begin position="144"/>
        <end position="164"/>
    </location>
</feature>
<keyword evidence="8" id="KW-0249">Electron transport</keyword>
<dbReference type="GO" id="GO:0046872">
    <property type="term" value="F:metal ion binding"/>
    <property type="evidence" value="ECO:0007669"/>
    <property type="project" value="UniProtKB-KW"/>
</dbReference>
<feature type="transmembrane region" description="Helical" evidence="13">
    <location>
        <begin position="12"/>
        <end position="35"/>
    </location>
</feature>